<reference evidence="1" key="1">
    <citation type="submission" date="2023-04" db="EMBL/GenBank/DDBJ databases">
        <title>The environmental microbiomes in feedlot watering bowls are a reservoir of florfenicol resistance for bovine respiratory disease pathogens.</title>
        <authorList>
            <person name="Kos D.W."/>
            <person name="Ruzzini A.C."/>
            <person name="Schreiner B."/>
            <person name="Jelinski M.D."/>
        </authorList>
    </citation>
    <scope>NUCLEOTIDE SEQUENCE</scope>
    <source>
        <strain evidence="1">WB3</strain>
    </source>
</reference>
<dbReference type="AlphaFoldDB" id="A0AAW6URT5"/>
<organism evidence="1 2">
    <name type="scientific">Acinetobacter terrestris</name>
    <dbReference type="NCBI Taxonomy" id="2529843"/>
    <lineage>
        <taxon>Bacteria</taxon>
        <taxon>Pseudomonadati</taxon>
        <taxon>Pseudomonadota</taxon>
        <taxon>Gammaproteobacteria</taxon>
        <taxon>Moraxellales</taxon>
        <taxon>Moraxellaceae</taxon>
        <taxon>Acinetobacter</taxon>
        <taxon>Acinetobacter Taxon 24</taxon>
    </lineage>
</organism>
<gene>
    <name evidence="1" type="ORF">QOR41_05940</name>
</gene>
<dbReference type="Proteomes" id="UP001241935">
    <property type="component" value="Unassembled WGS sequence"/>
</dbReference>
<proteinExistence type="predicted"/>
<name>A0AAW6URT5_9GAMM</name>
<protein>
    <submittedName>
        <fullName evidence="1">Uncharacterized protein</fullName>
    </submittedName>
</protein>
<accession>A0AAW6URT5</accession>
<evidence type="ECO:0000313" key="2">
    <source>
        <dbReference type="Proteomes" id="UP001241935"/>
    </source>
</evidence>
<evidence type="ECO:0000313" key="1">
    <source>
        <dbReference type="EMBL" id="MDK1683385.1"/>
    </source>
</evidence>
<dbReference type="EMBL" id="JASKNE010000001">
    <property type="protein sequence ID" value="MDK1683385.1"/>
    <property type="molecule type" value="Genomic_DNA"/>
</dbReference>
<comment type="caution">
    <text evidence="1">The sequence shown here is derived from an EMBL/GenBank/DDBJ whole genome shotgun (WGS) entry which is preliminary data.</text>
</comment>
<sequence length="43" mass="4929">MSSEKSDLGCYEEKDNYEGFEGFKSFVLHFASYLNAHEAFEDG</sequence>
<dbReference type="RefSeq" id="WP_284067799.1">
    <property type="nucleotide sequence ID" value="NZ_JASKNE010000001.1"/>
</dbReference>